<evidence type="ECO:0000313" key="3">
    <source>
        <dbReference type="Proteomes" id="UP001595710"/>
    </source>
</evidence>
<feature type="coiled-coil region" evidence="1">
    <location>
        <begin position="34"/>
        <end position="61"/>
    </location>
</feature>
<sequence length="69" mass="7934">MDIFVFILAIVALGIIGDVVKKHLETKDNDSTSTEDTESRFRELEQRIITLERIVTDQKSQLKEKIDSL</sequence>
<evidence type="ECO:0000256" key="1">
    <source>
        <dbReference type="SAM" id="Coils"/>
    </source>
</evidence>
<reference evidence="3" key="1">
    <citation type="journal article" date="2019" name="Int. J. Syst. Evol. Microbiol.">
        <title>The Global Catalogue of Microorganisms (GCM) 10K type strain sequencing project: providing services to taxonomists for standard genome sequencing and annotation.</title>
        <authorList>
            <consortium name="The Broad Institute Genomics Platform"/>
            <consortium name="The Broad Institute Genome Sequencing Center for Infectious Disease"/>
            <person name="Wu L."/>
            <person name="Ma J."/>
        </authorList>
    </citation>
    <scope>NUCLEOTIDE SEQUENCE [LARGE SCALE GENOMIC DNA]</scope>
    <source>
        <strain evidence="3">CECT 8288</strain>
    </source>
</reference>
<gene>
    <name evidence="2" type="ORF">ACFOND_05300</name>
</gene>
<dbReference type="EMBL" id="JBHRYN010000007">
    <property type="protein sequence ID" value="MFC3701053.1"/>
    <property type="molecule type" value="Genomic_DNA"/>
</dbReference>
<accession>A0ABV7WSK8</accession>
<keyword evidence="1" id="KW-0175">Coiled coil</keyword>
<name>A0ABV7WSK8_9GAMM</name>
<comment type="caution">
    <text evidence="2">The sequence shown here is derived from an EMBL/GenBank/DDBJ whole genome shotgun (WGS) entry which is preliminary data.</text>
</comment>
<dbReference type="RefSeq" id="WP_290280238.1">
    <property type="nucleotide sequence ID" value="NZ_JAUFQI010000001.1"/>
</dbReference>
<evidence type="ECO:0000313" key="2">
    <source>
        <dbReference type="EMBL" id="MFC3701053.1"/>
    </source>
</evidence>
<organism evidence="2 3">
    <name type="scientific">Reinekea marina</name>
    <dbReference type="NCBI Taxonomy" id="1310421"/>
    <lineage>
        <taxon>Bacteria</taxon>
        <taxon>Pseudomonadati</taxon>
        <taxon>Pseudomonadota</taxon>
        <taxon>Gammaproteobacteria</taxon>
        <taxon>Oceanospirillales</taxon>
        <taxon>Saccharospirillaceae</taxon>
        <taxon>Reinekea</taxon>
    </lineage>
</organism>
<dbReference type="Proteomes" id="UP001595710">
    <property type="component" value="Unassembled WGS sequence"/>
</dbReference>
<protein>
    <recommendedName>
        <fullName evidence="4">Phage shock protein B</fullName>
    </recommendedName>
</protein>
<proteinExistence type="predicted"/>
<evidence type="ECO:0008006" key="4">
    <source>
        <dbReference type="Google" id="ProtNLM"/>
    </source>
</evidence>
<keyword evidence="3" id="KW-1185">Reference proteome</keyword>